<comment type="subcellular location">
    <subcellularLocation>
        <location evidence="8">Cell membrane</location>
        <topology evidence="8">Multi-pass membrane protein</topology>
    </subcellularLocation>
</comment>
<comment type="function">
    <text evidence="8">Probably functions as a manganese efflux pump.</text>
</comment>
<evidence type="ECO:0000256" key="3">
    <source>
        <dbReference type="ARBA" id="ARBA00022692"/>
    </source>
</evidence>
<name>A0A398C9S4_9BURK</name>
<dbReference type="Pfam" id="PF02659">
    <property type="entry name" value="Mntp"/>
    <property type="match status" value="1"/>
</dbReference>
<keyword evidence="6 8" id="KW-0472">Membrane</keyword>
<comment type="caution">
    <text evidence="8">Lacks conserved residue(s) required for the propagation of feature annotation.</text>
</comment>
<keyword evidence="4 8" id="KW-1133">Transmembrane helix</keyword>
<dbReference type="EMBL" id="QXJC01000005">
    <property type="protein sequence ID" value="RID97588.1"/>
    <property type="molecule type" value="Genomic_DNA"/>
</dbReference>
<dbReference type="GO" id="GO:0005886">
    <property type="term" value="C:plasma membrane"/>
    <property type="evidence" value="ECO:0007669"/>
    <property type="project" value="UniProtKB-SubCell"/>
</dbReference>
<keyword evidence="9" id="KW-0732">Signal</keyword>
<evidence type="ECO:0000256" key="4">
    <source>
        <dbReference type="ARBA" id="ARBA00022989"/>
    </source>
</evidence>
<reference evidence="10 11" key="1">
    <citation type="submission" date="2018-09" db="EMBL/GenBank/DDBJ databases">
        <title>Draft genome of Simplicispira sp. NY-02.</title>
        <authorList>
            <person name="Im W.T."/>
        </authorList>
    </citation>
    <scope>NUCLEOTIDE SEQUENCE [LARGE SCALE GENOMIC DNA]</scope>
    <source>
        <strain evidence="10 11">NY-02</strain>
    </source>
</reference>
<protein>
    <recommendedName>
        <fullName evidence="8">Putative manganese efflux pump MntP</fullName>
    </recommendedName>
</protein>
<feature type="transmembrane region" description="Helical" evidence="8">
    <location>
        <begin position="133"/>
        <end position="154"/>
    </location>
</feature>
<feature type="transmembrane region" description="Helical" evidence="8">
    <location>
        <begin position="71"/>
        <end position="89"/>
    </location>
</feature>
<keyword evidence="11" id="KW-1185">Reference proteome</keyword>
<keyword evidence="5 8" id="KW-0406">Ion transport</keyword>
<sequence>MSPLSIALLSLAMSTDAFAAAVGKGMALEHPHWREALRTGAIFGAIEGTTPLIGWALGLAAADYVKAWDHWIAFVLLLGLGGHMVLNGLRPSESQAADKPARHGFWVLALTGLATSMDAMVVGAGLAILDVPILPVAFAIGCTTLVAVTLGVMAGRVFGRAAGGRAEIVGGLVLAGIGTAILFEHLSAG</sequence>
<dbReference type="OrthoDB" id="9811590at2"/>
<comment type="similarity">
    <text evidence="8">Belongs to the MntP (TC 9.B.29) family.</text>
</comment>
<dbReference type="RefSeq" id="WP_119109692.1">
    <property type="nucleotide sequence ID" value="NZ_QXJC01000005.1"/>
</dbReference>
<organism evidence="10 11">
    <name type="scientific">Simplicispira hankyongi</name>
    <dbReference type="NCBI Taxonomy" id="2315688"/>
    <lineage>
        <taxon>Bacteria</taxon>
        <taxon>Pseudomonadati</taxon>
        <taxon>Pseudomonadota</taxon>
        <taxon>Betaproteobacteria</taxon>
        <taxon>Burkholderiales</taxon>
        <taxon>Comamonadaceae</taxon>
        <taxon>Simplicispira</taxon>
    </lineage>
</organism>
<evidence type="ECO:0000256" key="2">
    <source>
        <dbReference type="ARBA" id="ARBA00022475"/>
    </source>
</evidence>
<feature type="signal peptide" evidence="9">
    <location>
        <begin position="1"/>
        <end position="19"/>
    </location>
</feature>
<keyword evidence="3 8" id="KW-0812">Transmembrane</keyword>
<comment type="caution">
    <text evidence="10">The sequence shown here is derived from an EMBL/GenBank/DDBJ whole genome shotgun (WGS) entry which is preliminary data.</text>
</comment>
<dbReference type="AlphaFoldDB" id="A0A398C9S4"/>
<evidence type="ECO:0000256" key="6">
    <source>
        <dbReference type="ARBA" id="ARBA00023136"/>
    </source>
</evidence>
<dbReference type="InterPro" id="IPR003810">
    <property type="entry name" value="Mntp/YtaF"/>
</dbReference>
<dbReference type="PANTHER" id="PTHR35529:SF1">
    <property type="entry name" value="MANGANESE EFFLUX PUMP MNTP-RELATED"/>
    <property type="match status" value="1"/>
</dbReference>
<evidence type="ECO:0000313" key="10">
    <source>
        <dbReference type="EMBL" id="RID97588.1"/>
    </source>
</evidence>
<dbReference type="Proteomes" id="UP000266302">
    <property type="component" value="Unassembled WGS sequence"/>
</dbReference>
<evidence type="ECO:0000256" key="5">
    <source>
        <dbReference type="ARBA" id="ARBA00023065"/>
    </source>
</evidence>
<feature type="transmembrane region" description="Helical" evidence="8">
    <location>
        <begin position="166"/>
        <end position="183"/>
    </location>
</feature>
<proteinExistence type="inferred from homology"/>
<feature type="chain" id="PRO_5017222119" description="Putative manganese efflux pump MntP" evidence="9">
    <location>
        <begin position="20"/>
        <end position="189"/>
    </location>
</feature>
<dbReference type="GO" id="GO:0005384">
    <property type="term" value="F:manganese ion transmembrane transporter activity"/>
    <property type="evidence" value="ECO:0007669"/>
    <property type="project" value="UniProtKB-UniRule"/>
</dbReference>
<dbReference type="PANTHER" id="PTHR35529">
    <property type="entry name" value="MANGANESE EFFLUX PUMP MNTP-RELATED"/>
    <property type="match status" value="1"/>
</dbReference>
<evidence type="ECO:0000256" key="1">
    <source>
        <dbReference type="ARBA" id="ARBA00022448"/>
    </source>
</evidence>
<gene>
    <name evidence="8" type="primary">mntP</name>
    <name evidence="10" type="ORF">D3F03_12120</name>
</gene>
<evidence type="ECO:0000256" key="8">
    <source>
        <dbReference type="HAMAP-Rule" id="MF_01521"/>
    </source>
</evidence>
<feature type="transmembrane region" description="Helical" evidence="8">
    <location>
        <begin position="105"/>
        <end position="127"/>
    </location>
</feature>
<keyword evidence="2 8" id="KW-1003">Cell membrane</keyword>
<keyword evidence="1 8" id="KW-0813">Transport</keyword>
<accession>A0A398C9S4</accession>
<evidence type="ECO:0000256" key="9">
    <source>
        <dbReference type="SAM" id="SignalP"/>
    </source>
</evidence>
<evidence type="ECO:0000313" key="11">
    <source>
        <dbReference type="Proteomes" id="UP000266302"/>
    </source>
</evidence>
<evidence type="ECO:0000256" key="7">
    <source>
        <dbReference type="ARBA" id="ARBA00023211"/>
    </source>
</evidence>
<keyword evidence="7 8" id="KW-0464">Manganese</keyword>
<dbReference type="InterPro" id="IPR022929">
    <property type="entry name" value="Put_MntP"/>
</dbReference>
<dbReference type="HAMAP" id="MF_01521">
    <property type="entry name" value="MntP_pump"/>
    <property type="match status" value="1"/>
</dbReference>